<dbReference type="InterPro" id="IPR018511">
    <property type="entry name" value="Hemolysin-typ_Ca-bd_CS"/>
</dbReference>
<comment type="subcellular location">
    <subcellularLocation>
        <location evidence="1">Membrane</location>
        <topology evidence="1">Single-pass membrane protein</topology>
    </subcellularLocation>
</comment>
<dbReference type="Proteomes" id="UP000003959">
    <property type="component" value="Unassembled WGS sequence"/>
</dbReference>
<evidence type="ECO:0000259" key="7">
    <source>
        <dbReference type="PROSITE" id="PS50268"/>
    </source>
</evidence>
<dbReference type="SUPFAM" id="SSF49313">
    <property type="entry name" value="Cadherin-like"/>
    <property type="match status" value="7"/>
</dbReference>
<reference evidence="9" key="1">
    <citation type="journal article" date="2011" name="Proc. Natl. Acad. Sci. U.S.A.">
        <title>Genomic insights into the physiology and ecology of the marine filamentous cyanobacterium Lyngbya majuscula.</title>
        <authorList>
            <person name="Jones A.C."/>
            <person name="Monroe E.A."/>
            <person name="Podell S."/>
            <person name="Hess W.R."/>
            <person name="Klages S."/>
            <person name="Esquenazi E."/>
            <person name="Niessen S."/>
            <person name="Hoover H."/>
            <person name="Rothmann M."/>
            <person name="Lasken R.S."/>
            <person name="Yates J.R.III."/>
            <person name="Reinhardt R."/>
            <person name="Kube M."/>
            <person name="Burkart M.D."/>
            <person name="Allen E.E."/>
            <person name="Dorrestein P.C."/>
            <person name="Gerwick W.H."/>
            <person name="Gerwick L."/>
        </authorList>
    </citation>
    <scope>NUCLEOTIDE SEQUENCE [LARGE SCALE GENOMIC DNA]</scope>
    <source>
        <strain evidence="9">3L</strain>
    </source>
</reference>
<evidence type="ECO:0000313" key="8">
    <source>
        <dbReference type="EMBL" id="EGJ35677.1"/>
    </source>
</evidence>
<keyword evidence="9" id="KW-1185">Reference proteome</keyword>
<dbReference type="GO" id="GO:0007156">
    <property type="term" value="P:homophilic cell adhesion via plasma membrane adhesion molecules"/>
    <property type="evidence" value="ECO:0007669"/>
    <property type="project" value="InterPro"/>
</dbReference>
<feature type="domain" description="Cadherin" evidence="7">
    <location>
        <begin position="938"/>
        <end position="1029"/>
    </location>
</feature>
<feature type="domain" description="Cadherin" evidence="7">
    <location>
        <begin position="545"/>
        <end position="636"/>
    </location>
</feature>
<evidence type="ECO:0000256" key="6">
    <source>
        <dbReference type="SAM" id="MobiDB-lite"/>
    </source>
</evidence>
<keyword evidence="5" id="KW-0325">Glycoprotein</keyword>
<dbReference type="Gene3D" id="3.40.390.10">
    <property type="entry name" value="Collagenase (Catalytic Domain)"/>
    <property type="match status" value="1"/>
</dbReference>
<dbReference type="SUPFAM" id="SSF51120">
    <property type="entry name" value="beta-Roll"/>
    <property type="match status" value="3"/>
</dbReference>
<dbReference type="PRINTS" id="PR00313">
    <property type="entry name" value="CABNDNGRPT"/>
</dbReference>
<dbReference type="InterPro" id="IPR050174">
    <property type="entry name" value="Protocadherin/Cadherin-CA"/>
</dbReference>
<evidence type="ECO:0000256" key="3">
    <source>
        <dbReference type="ARBA" id="ARBA00022692"/>
    </source>
</evidence>
<dbReference type="Gene3D" id="2.150.10.10">
    <property type="entry name" value="Serralysin-like metalloprotease, C-terminal"/>
    <property type="match status" value="7"/>
</dbReference>
<dbReference type="EMBL" id="GL890816">
    <property type="protein sequence ID" value="EGJ35677.1"/>
    <property type="molecule type" value="Genomic_DNA"/>
</dbReference>
<dbReference type="PANTHER" id="PTHR24028">
    <property type="entry name" value="CADHERIN-87A"/>
    <property type="match status" value="1"/>
</dbReference>
<dbReference type="InterPro" id="IPR024079">
    <property type="entry name" value="MetalloPept_cat_dom_sf"/>
</dbReference>
<evidence type="ECO:0000256" key="1">
    <source>
        <dbReference type="ARBA" id="ARBA00004167"/>
    </source>
</evidence>
<dbReference type="InterPro" id="IPR015919">
    <property type="entry name" value="Cadherin-like_sf"/>
</dbReference>
<keyword evidence="3" id="KW-0812">Transmembrane</keyword>
<keyword evidence="4" id="KW-0472">Membrane</keyword>
<dbReference type="PROSITE" id="PS00330">
    <property type="entry name" value="HEMOLYSIN_CALCIUM"/>
    <property type="match status" value="5"/>
</dbReference>
<feature type="region of interest" description="Disordered" evidence="6">
    <location>
        <begin position="1193"/>
        <end position="1341"/>
    </location>
</feature>
<protein>
    <submittedName>
        <fullName evidence="8">Matrixin</fullName>
    </submittedName>
</protein>
<evidence type="ECO:0000256" key="5">
    <source>
        <dbReference type="ARBA" id="ARBA00023180"/>
    </source>
</evidence>
<name>F4XIE4_9CYAN</name>
<dbReference type="RefSeq" id="WP_008177784.1">
    <property type="nucleotide sequence ID" value="NZ_GL890816.1"/>
</dbReference>
<dbReference type="GO" id="GO:0005509">
    <property type="term" value="F:calcium ion binding"/>
    <property type="evidence" value="ECO:0007669"/>
    <property type="project" value="InterPro"/>
</dbReference>
<dbReference type="SMART" id="SM00235">
    <property type="entry name" value="ZnMc"/>
    <property type="match status" value="1"/>
</dbReference>
<dbReference type="GO" id="GO:0006508">
    <property type="term" value="P:proteolysis"/>
    <property type="evidence" value="ECO:0007669"/>
    <property type="project" value="InterPro"/>
</dbReference>
<dbReference type="PROSITE" id="PS50268">
    <property type="entry name" value="CADHERIN_2"/>
    <property type="match status" value="7"/>
</dbReference>
<feature type="compositionally biased region" description="Gly residues" evidence="6">
    <location>
        <begin position="1256"/>
        <end position="1268"/>
    </location>
</feature>
<accession>F4XIE4</accession>
<dbReference type="Pfam" id="PF00353">
    <property type="entry name" value="HemolysinCabind"/>
    <property type="match status" value="6"/>
</dbReference>
<comment type="similarity">
    <text evidence="2">Belongs to the peptidase M10B family.</text>
</comment>
<dbReference type="GO" id="GO:0008270">
    <property type="term" value="F:zinc ion binding"/>
    <property type="evidence" value="ECO:0007669"/>
    <property type="project" value="InterPro"/>
</dbReference>
<dbReference type="eggNOG" id="COG2931">
    <property type="taxonomic scope" value="Bacteria"/>
</dbReference>
<dbReference type="SMART" id="SM00112">
    <property type="entry name" value="CA"/>
    <property type="match status" value="7"/>
</dbReference>
<dbReference type="GO" id="GO:0005886">
    <property type="term" value="C:plasma membrane"/>
    <property type="evidence" value="ECO:0007669"/>
    <property type="project" value="TreeGrafter"/>
</dbReference>
<dbReference type="InterPro" id="IPR011049">
    <property type="entry name" value="Serralysin-like_metalloprot_C"/>
</dbReference>
<keyword evidence="4" id="KW-1133">Transmembrane helix</keyword>
<dbReference type="InterPro" id="IPR002126">
    <property type="entry name" value="Cadherin-like_dom"/>
</dbReference>
<dbReference type="Gene3D" id="2.60.40.60">
    <property type="entry name" value="Cadherins"/>
    <property type="match status" value="5"/>
</dbReference>
<proteinExistence type="inferred from homology"/>
<dbReference type="HOGENOM" id="CLU_249439_0_0_3"/>
<dbReference type="PANTHER" id="PTHR24028:SF328">
    <property type="entry name" value="CADHERIN-3"/>
    <property type="match status" value="1"/>
</dbReference>
<dbReference type="SUPFAM" id="SSF55486">
    <property type="entry name" value="Metalloproteases ('zincins'), catalytic domain"/>
    <property type="match status" value="1"/>
</dbReference>
<dbReference type="CDD" id="cd11304">
    <property type="entry name" value="Cadherin_repeat"/>
    <property type="match status" value="7"/>
</dbReference>
<evidence type="ECO:0000256" key="2">
    <source>
        <dbReference type="ARBA" id="ARBA00009490"/>
    </source>
</evidence>
<organism evidence="8 9">
    <name type="scientific">Moorena producens 3L</name>
    <dbReference type="NCBI Taxonomy" id="489825"/>
    <lineage>
        <taxon>Bacteria</taxon>
        <taxon>Bacillati</taxon>
        <taxon>Cyanobacteriota</taxon>
        <taxon>Cyanophyceae</taxon>
        <taxon>Coleofasciculales</taxon>
        <taxon>Coleofasciculaceae</taxon>
        <taxon>Moorena</taxon>
    </lineage>
</organism>
<feature type="domain" description="Cadherin" evidence="7">
    <location>
        <begin position="839"/>
        <end position="931"/>
    </location>
</feature>
<feature type="compositionally biased region" description="Gly residues" evidence="6">
    <location>
        <begin position="1193"/>
        <end position="1205"/>
    </location>
</feature>
<sequence length="1485" mass="162099">MSNTFSSADSLLDHHHWDTNTITYSFYNNANSGSYYGPETGVSEISEKTKDNIRSILETLERYIAVDFHEVADTATDYGLLRYMVSDGPGYAYTYLPEGFNTNVGNWSDVAGDVHLNQAYDTTGNNGFADDPGNHGYMTVIHEIGHSLGLKHPNPYEDNDHGPFLPFNEDNTTNTVMSYNFAGKSAITPMIYDIQALQSIYGAREYNHGDTTYSFDSVNYYTDGSEYYGKTKPIEEIKQTLWDSGGVNTLDFSNLTFVEKGYHFDMNEGGILTTQEAYNDSSYKARSDDSGREYVTSEFGTAIAFGTVFENLINSNSNDYIIANSAANIFSGYELEISTGDDLIKGWNYLDTLDLSNYAFSSVTQTQSGDDLILGLGSDSSITLKDYHTVSESDLLKIIFEEESQAPVWEEIIIPDTITNISDVQYVQEEPQTTNTAPTNITLDGNSVKEFSKNGTTIAKLTTKDVDWGDSHTYKLLDDAQGRFKIDGNRLKVKNGHLIDFDDNSSHSIKIRTTDSGGKSYEETFTIEVLNQNFAPTDISLDGNSVKEFSKNGTTIARLTTKDVDWGDSHTYKLLDDAQGRFKIDGNQLKVKNGHLIDFDDNSSHSIKIRTTDSGGKSYEEIFTIEVLNQNFAPTDISLDGNSVKEFSKNGTTIARLTTKDVDWGDSHTYKLLDDAQGRFKIDGNQLKVKNGHLIDFDDNSSHSIKIRTTDSGGKSYEEIFTIEVLNQNFAPTDISLDGRSVKEFSKNGTTIARLTTKDVDWGDSHTYKLLDDAQGRFKIDGNRLKVKNGHLIDFDDNSSHSIKIRTTDSGGKSYEEIFTIEVLNQNFAPTDISLDGRSVKEFSKNGTTIARLTTKDVDWGDSHTYKLLDDAQGRFKIDGNRLKVKNGHLIDFDDNSSHSIKIRTTDSGGKSYEETFSIEVLENQNSAPTDITLSGNSVKELSENGTTIARLTTKDVDWGDSHTYKLLDDAQGRFKIVDDQLKVKDGTLLDFDVNSSHPIKIRTTDSGGKSYEEIFTIEVLNQNFAPTDISLDGNSVKEFSKNGTTIARLTTKDVDWGDSHTYKLLDDAQGRFKIVDDQLKVKDGTLLDFDVNSSHPIKIRTTDSGGKSYEEIFTIEVLNQNWESKSIRGDRYDNRLEGGHGDDRLWGNRNNDTLIGGSGHDTLSGGSGDDSLVGGFGNDFLRGTWGNDTLHGGSGHDTLGGGQGDDSLSGGVGNDRIMGDVGNDTLEGSSGEDNLSGGSGDDLIEAGTEDDSLRGGKGGDTLKGGSGNDYLRGDDGNDSLEGGSGNDSLIGASGDDTLDGGSDHDTLKGSSGNNYLIGGSGDDLLDGGRDHDSLEGGSGNDYLIGGSGDDLLDGGQHHDFLKGGSGNDYLIGGSGNDTLNGVGNGSRGNGEIDVLVGGAWSDTFILGDDHRAFYQGKGDNDYAEIYDLESKDIIQLYGVADQYDLVDADNGLPGSTALYFKNDLIAVLHDVSVSDVSSRLEFLS</sequence>
<dbReference type="CDD" id="cd04277">
    <property type="entry name" value="ZnMc_serralysin_like"/>
    <property type="match status" value="1"/>
</dbReference>
<feature type="domain" description="Cadherin" evidence="7">
    <location>
        <begin position="447"/>
        <end position="538"/>
    </location>
</feature>
<feature type="domain" description="Cadherin" evidence="7">
    <location>
        <begin position="1036"/>
        <end position="1128"/>
    </location>
</feature>
<evidence type="ECO:0000256" key="4">
    <source>
        <dbReference type="ARBA" id="ARBA00022989"/>
    </source>
</evidence>
<dbReference type="OrthoDB" id="468578at2"/>
<dbReference type="InterPro" id="IPR006026">
    <property type="entry name" value="Peptidase_Metallo"/>
</dbReference>
<dbReference type="InterPro" id="IPR001343">
    <property type="entry name" value="Hemolysn_Ca-bd"/>
</dbReference>
<feature type="domain" description="Cadherin" evidence="7">
    <location>
        <begin position="643"/>
        <end position="734"/>
    </location>
</feature>
<dbReference type="GO" id="GO:0008237">
    <property type="term" value="F:metallopeptidase activity"/>
    <property type="evidence" value="ECO:0007669"/>
    <property type="project" value="InterPro"/>
</dbReference>
<evidence type="ECO:0000313" key="9">
    <source>
        <dbReference type="Proteomes" id="UP000003959"/>
    </source>
</evidence>
<feature type="domain" description="Cadherin" evidence="7">
    <location>
        <begin position="741"/>
        <end position="832"/>
    </location>
</feature>
<gene>
    <name evidence="8" type="ORF">LYNGBM3L_01360</name>
</gene>
<dbReference type="InterPro" id="IPR034033">
    <property type="entry name" value="Serralysin-like"/>
</dbReference>